<keyword evidence="4" id="KW-1185">Reference proteome</keyword>
<gene>
    <name evidence="3" type="ORF">HSX42_09130</name>
</gene>
<feature type="compositionally biased region" description="Polar residues" evidence="2">
    <location>
        <begin position="586"/>
        <end position="598"/>
    </location>
</feature>
<feature type="region of interest" description="Disordered" evidence="2">
    <location>
        <begin position="571"/>
        <end position="598"/>
    </location>
</feature>
<dbReference type="RefSeq" id="WP_060475840.1">
    <property type="nucleotide sequence ID" value="NZ_CP017690.1"/>
</dbReference>
<feature type="compositionally biased region" description="Basic and acidic residues" evidence="2">
    <location>
        <begin position="449"/>
        <end position="462"/>
    </location>
</feature>
<evidence type="ECO:0000313" key="3">
    <source>
        <dbReference type="EMBL" id="WMV77878.1"/>
    </source>
</evidence>
<dbReference type="SUPFAM" id="SSF57997">
    <property type="entry name" value="Tropomyosin"/>
    <property type="match status" value="1"/>
</dbReference>
<evidence type="ECO:0000313" key="4">
    <source>
        <dbReference type="Proteomes" id="UP001297580"/>
    </source>
</evidence>
<accession>A0ABY9QIJ3</accession>
<evidence type="ECO:0000256" key="2">
    <source>
        <dbReference type="SAM" id="MobiDB-lite"/>
    </source>
</evidence>
<feature type="compositionally biased region" description="Basic and acidic residues" evidence="2">
    <location>
        <begin position="485"/>
        <end position="503"/>
    </location>
</feature>
<feature type="coiled-coil region" evidence="1">
    <location>
        <begin position="44"/>
        <end position="158"/>
    </location>
</feature>
<feature type="region of interest" description="Disordered" evidence="2">
    <location>
        <begin position="449"/>
        <end position="551"/>
    </location>
</feature>
<proteinExistence type="predicted"/>
<keyword evidence="1" id="KW-0175">Coiled coil</keyword>
<organism evidence="3 4">
    <name type="scientific">Geobacillus thermodenitrificans</name>
    <dbReference type="NCBI Taxonomy" id="33940"/>
    <lineage>
        <taxon>Bacteria</taxon>
        <taxon>Bacillati</taxon>
        <taxon>Bacillota</taxon>
        <taxon>Bacilli</taxon>
        <taxon>Bacillales</taxon>
        <taxon>Anoxybacillaceae</taxon>
        <taxon>Geobacillus</taxon>
    </lineage>
</organism>
<reference evidence="3 4" key="1">
    <citation type="submission" date="2023-08" db="EMBL/GenBank/DDBJ databases">
        <title>Complete genome sequence of Geobacillus thermodenitrificans K1041, a genetically tractable strain representative of the genus Geobacillus.</title>
        <authorList>
            <person name="Kani S."/>
            <person name="Suzuki H."/>
        </authorList>
    </citation>
    <scope>NUCLEOTIDE SEQUENCE [LARGE SCALE GENOMIC DNA]</scope>
    <source>
        <strain evidence="3 4">K1041</strain>
    </source>
</reference>
<feature type="region of interest" description="Disordered" evidence="2">
    <location>
        <begin position="400"/>
        <end position="420"/>
    </location>
</feature>
<evidence type="ECO:0000256" key="1">
    <source>
        <dbReference type="SAM" id="Coils"/>
    </source>
</evidence>
<dbReference type="Gene3D" id="1.10.287.1490">
    <property type="match status" value="2"/>
</dbReference>
<protein>
    <submittedName>
        <fullName evidence="3">Uncharacterized protein</fullName>
    </submittedName>
</protein>
<feature type="compositionally biased region" description="Polar residues" evidence="2">
    <location>
        <begin position="317"/>
        <end position="337"/>
    </location>
</feature>
<sequence length="616" mass="71473">MSGEHKSIQLQQQIIHLKSEVDKYKTLVASLASSEEWLHLHEQIDQLKAENDELTTKCQHYEDALSRQTDEIKHLSETLERTSQENESLREEIEQFKTEYAYWKEQAELRDEHIQSLRKEVDMFKQKQAEWDKERRRLEEEKQLLENELSVHRSLRNEYVSFQSTLDSLTSSWKERIGTMEKDYSFLKNHTDRILRDVEELKKTLATHQPETDELKEEVHILAAKLHAMEEKLAQIDQERQKDLLVLQKHILNQQVELESMIEKTSHFSTEIKRLSNQIADLTKAWSEQTQEYPHNDMDELKNMLSQIIQLLTANHDTPSEAHQASSSAPVNPSPTKKQTEKRFSSSNTFLKLQEFIDETKQSIVVSPVKTKESHTFNSSTVHLSPQKPNLVKRVRIEHPSYHHRHPSQHKSSLEEDEDRALSSAVPCTFLERDIRNDYDSDSIVEHVEDVSPPEAEARDESTNESETLPSYSVEIEPPLDEANLSEHRNSTTETTPHEESAEAIHQTNDSENENHQNSEEPPVLTNDQETPIKMEDDVSTQDISANEQRPHAEAHHAISLVFPAAFVHPPSASMESEDKDEDDTMVQSEESFVTEEGNNQKWRLFSLLKKVKILQ</sequence>
<dbReference type="EMBL" id="CP133461">
    <property type="protein sequence ID" value="WMV77878.1"/>
    <property type="molecule type" value="Genomic_DNA"/>
</dbReference>
<feature type="coiled-coil region" evidence="1">
    <location>
        <begin position="212"/>
        <end position="239"/>
    </location>
</feature>
<name>A0ABY9QIJ3_GEOTD</name>
<feature type="region of interest" description="Disordered" evidence="2">
    <location>
        <begin position="317"/>
        <end position="345"/>
    </location>
</feature>
<feature type="compositionally biased region" description="Acidic residues" evidence="2">
    <location>
        <begin position="576"/>
        <end position="585"/>
    </location>
</feature>
<dbReference type="Proteomes" id="UP001297580">
    <property type="component" value="Chromosome"/>
</dbReference>